<feature type="transmembrane region" description="Helical" evidence="1">
    <location>
        <begin position="27"/>
        <end position="48"/>
    </location>
</feature>
<protein>
    <submittedName>
        <fullName evidence="2">Inner membrane protein YbaN</fullName>
    </submittedName>
</protein>
<organism evidence="2 3">
    <name type="scientific">Corynebacterium occultum</name>
    <dbReference type="NCBI Taxonomy" id="2675219"/>
    <lineage>
        <taxon>Bacteria</taxon>
        <taxon>Bacillati</taxon>
        <taxon>Actinomycetota</taxon>
        <taxon>Actinomycetes</taxon>
        <taxon>Mycobacteriales</taxon>
        <taxon>Corynebacteriaceae</taxon>
        <taxon>Corynebacterium</taxon>
    </lineage>
</organism>
<dbReference type="PANTHER" id="PTHR35813">
    <property type="entry name" value="INNER MEMBRANE PROTEIN YBAN"/>
    <property type="match status" value="1"/>
</dbReference>
<dbReference type="GO" id="GO:0005886">
    <property type="term" value="C:plasma membrane"/>
    <property type="evidence" value="ECO:0007669"/>
    <property type="project" value="TreeGrafter"/>
</dbReference>
<name>A0A6B8WQZ3_9CORY</name>
<keyword evidence="1" id="KW-0812">Transmembrane</keyword>
<dbReference type="InterPro" id="IPR007401">
    <property type="entry name" value="DUF454"/>
</dbReference>
<keyword evidence="1" id="KW-1133">Transmembrane helix</keyword>
<feature type="transmembrane region" description="Helical" evidence="1">
    <location>
        <begin position="100"/>
        <end position="129"/>
    </location>
</feature>
<reference evidence="2 3" key="1">
    <citation type="submission" date="2019-11" db="EMBL/GenBank/DDBJ databases">
        <title>Complete genome sequence of Corynebacterium kalinowskii 1959, a novel Corynebacterium species isolated from soil of a small paddock in Vilsendorf, Germany.</title>
        <authorList>
            <person name="Schaffert L."/>
            <person name="Ruwe M."/>
            <person name="Milse J."/>
            <person name="Hanuschka K."/>
            <person name="Ortseifen V."/>
            <person name="Droste J."/>
            <person name="Brandt D."/>
            <person name="Schlueter L."/>
            <person name="Kutter Y."/>
            <person name="Vinke S."/>
            <person name="Viehoefer P."/>
            <person name="Jacob L."/>
            <person name="Luebke N.-C."/>
            <person name="Schulte-Berndt E."/>
            <person name="Hain C."/>
            <person name="Linder M."/>
            <person name="Schmidt P."/>
            <person name="Wollenschlaeger L."/>
            <person name="Luttermann T."/>
            <person name="Thieme E."/>
            <person name="Hassa J."/>
            <person name="Haak M."/>
            <person name="Wittchen M."/>
            <person name="Mentz A."/>
            <person name="Persicke M."/>
            <person name="Busche T."/>
            <person name="Ruckert C."/>
        </authorList>
    </citation>
    <scope>NUCLEOTIDE SEQUENCE [LARGE SCALE GENOMIC DNA]</scope>
    <source>
        <strain evidence="2 3">2039</strain>
    </source>
</reference>
<dbReference type="AlphaFoldDB" id="A0A6B8WQZ3"/>
<proteinExistence type="predicted"/>
<evidence type="ECO:0000313" key="2">
    <source>
        <dbReference type="EMBL" id="QGU08668.1"/>
    </source>
</evidence>
<accession>A0A6B8WQZ3</accession>
<keyword evidence="3" id="KW-1185">Reference proteome</keyword>
<gene>
    <name evidence="2" type="primary">ybaN</name>
    <name evidence="2" type="ORF">COCCU_13890</name>
</gene>
<dbReference type="PANTHER" id="PTHR35813:SF1">
    <property type="entry name" value="INNER MEMBRANE PROTEIN YBAN"/>
    <property type="match status" value="1"/>
</dbReference>
<dbReference type="EMBL" id="CP046455">
    <property type="protein sequence ID" value="QGU08668.1"/>
    <property type="molecule type" value="Genomic_DNA"/>
</dbReference>
<dbReference type="Proteomes" id="UP000424462">
    <property type="component" value="Chromosome"/>
</dbReference>
<evidence type="ECO:0000313" key="3">
    <source>
        <dbReference type="Proteomes" id="UP000424462"/>
    </source>
</evidence>
<keyword evidence="1" id="KW-0472">Membrane</keyword>
<dbReference type="Pfam" id="PF04304">
    <property type="entry name" value="DUF454"/>
    <property type="match status" value="1"/>
</dbReference>
<sequence length="163" mass="17833">MAKVLLNTKYFQGQLGRGYAGSMLKGFLIVVGSLSLALGAIGIFLPILPTTPFMLLAAYCFGRSSQRLHNYLVTHKTFGTYISNYYNHAMTPAHKARTLAALWFSIILTILLIGSLIPAIILPIIAGMVSLHILRLHPKQAPQPVLIDAPPTPVEPQARQTEQ</sequence>
<dbReference type="KEGG" id="cok:COCCU_13890"/>
<evidence type="ECO:0000256" key="1">
    <source>
        <dbReference type="SAM" id="Phobius"/>
    </source>
</evidence>